<reference evidence="3 4" key="1">
    <citation type="submission" date="2015-06" db="EMBL/GenBank/DDBJ databases">
        <title>Cloning and characterization of the uncialamcin biosynthetic gene cluster.</title>
        <authorList>
            <person name="Yan X."/>
            <person name="Huang T."/>
            <person name="Ge H."/>
            <person name="Shen B."/>
        </authorList>
    </citation>
    <scope>NUCLEOTIDE SEQUENCE [LARGE SCALE GENOMIC DNA]</scope>
    <source>
        <strain evidence="3 4">DCA2648</strain>
    </source>
</reference>
<feature type="compositionally biased region" description="Pro residues" evidence="1">
    <location>
        <begin position="70"/>
        <end position="84"/>
    </location>
</feature>
<feature type="transmembrane region" description="Helical" evidence="2">
    <location>
        <begin position="156"/>
        <end position="182"/>
    </location>
</feature>
<feature type="compositionally biased region" description="Low complexity" evidence="1">
    <location>
        <begin position="218"/>
        <end position="231"/>
    </location>
</feature>
<feature type="region of interest" description="Disordered" evidence="1">
    <location>
        <begin position="1"/>
        <end position="142"/>
    </location>
</feature>
<protein>
    <recommendedName>
        <fullName evidence="5">Integral membrane protein</fullName>
    </recommendedName>
</protein>
<keyword evidence="2" id="KW-0472">Membrane</keyword>
<dbReference type="STRING" id="1048205.AB852_26385"/>
<dbReference type="EMBL" id="LFBV01000008">
    <property type="protein sequence ID" value="OKH92069.1"/>
    <property type="molecule type" value="Genomic_DNA"/>
</dbReference>
<name>A0A1Q4V2W4_9ACTN</name>
<feature type="transmembrane region" description="Helical" evidence="2">
    <location>
        <begin position="247"/>
        <end position="272"/>
    </location>
</feature>
<evidence type="ECO:0000256" key="1">
    <source>
        <dbReference type="SAM" id="MobiDB-lite"/>
    </source>
</evidence>
<comment type="caution">
    <text evidence="3">The sequence shown here is derived from an EMBL/GenBank/DDBJ whole genome shotgun (WGS) entry which is preliminary data.</text>
</comment>
<proteinExistence type="predicted"/>
<accession>A0A1Q4V2W4</accession>
<sequence length="307" mass="31158">MPEPSLRLLPQHPWPAAPGSPRSTVLLRDRGQTDPKGASAPHGGDSSGGTEPSGPSGNGSGSGSDQDNPFAPPPEGSPDQPWRPRPPEGSGDGSGKDDQGPWGNQWSDQQPGRSGGRFGERPGQQGGGQDGPPSGMRWDPADPGQRRARYALLTGMWAFFFALFSWPYVALLLGALAVYWGISAVRGVPARGSGDAEAGGRTAPATASVFGPGSASTSDAGKSPAAAAGSGSASGSGSGGKRPQTTAAISGIVTGGLALAIVAATFTAQLVYQDYYVCARDALTVPAEKSCEDLLPKDLRPLLGVDE</sequence>
<keyword evidence="2" id="KW-0812">Transmembrane</keyword>
<dbReference type="AlphaFoldDB" id="A0A1Q4V2W4"/>
<feature type="region of interest" description="Disordered" evidence="1">
    <location>
        <begin position="190"/>
        <end position="242"/>
    </location>
</feature>
<evidence type="ECO:0000313" key="3">
    <source>
        <dbReference type="EMBL" id="OKH92069.1"/>
    </source>
</evidence>
<evidence type="ECO:0000256" key="2">
    <source>
        <dbReference type="SAM" id="Phobius"/>
    </source>
</evidence>
<evidence type="ECO:0008006" key="5">
    <source>
        <dbReference type="Google" id="ProtNLM"/>
    </source>
</evidence>
<gene>
    <name evidence="3" type="ORF">AB852_26385</name>
</gene>
<evidence type="ECO:0000313" key="4">
    <source>
        <dbReference type="Proteomes" id="UP000186455"/>
    </source>
</evidence>
<keyword evidence="4" id="KW-1185">Reference proteome</keyword>
<dbReference type="Proteomes" id="UP000186455">
    <property type="component" value="Unassembled WGS sequence"/>
</dbReference>
<keyword evidence="2" id="KW-1133">Transmembrane helix</keyword>
<dbReference type="RefSeq" id="WP_073793067.1">
    <property type="nucleotide sequence ID" value="NZ_LFBV01000008.1"/>
</dbReference>
<feature type="compositionally biased region" description="Polar residues" evidence="1">
    <location>
        <begin position="102"/>
        <end position="112"/>
    </location>
</feature>
<organism evidence="3 4">
    <name type="scientific">Streptomyces uncialis</name>
    <dbReference type="NCBI Taxonomy" id="1048205"/>
    <lineage>
        <taxon>Bacteria</taxon>
        <taxon>Bacillati</taxon>
        <taxon>Actinomycetota</taxon>
        <taxon>Actinomycetes</taxon>
        <taxon>Kitasatosporales</taxon>
        <taxon>Streptomycetaceae</taxon>
        <taxon>Streptomyces</taxon>
    </lineage>
</organism>